<name>A0A834JSV8_VESGE</name>
<protein>
    <submittedName>
        <fullName evidence="2">Uncharacterized protein</fullName>
    </submittedName>
</protein>
<proteinExistence type="predicted"/>
<reference evidence="2" key="1">
    <citation type="journal article" date="2020" name="G3 (Bethesda)">
        <title>High-Quality Assemblies for Three Invasive Social Wasps from the &lt;i&gt;Vespula&lt;/i&gt; Genus.</title>
        <authorList>
            <person name="Harrop T.W.R."/>
            <person name="Guhlin J."/>
            <person name="McLaughlin G.M."/>
            <person name="Permina E."/>
            <person name="Stockwell P."/>
            <person name="Gilligan J."/>
            <person name="Le Lec M.F."/>
            <person name="Gruber M.A.M."/>
            <person name="Quinn O."/>
            <person name="Lovegrove M."/>
            <person name="Duncan E.J."/>
            <person name="Remnant E.J."/>
            <person name="Van Eeckhoven J."/>
            <person name="Graham B."/>
            <person name="Knapp R.A."/>
            <person name="Langford K.W."/>
            <person name="Kronenberg Z."/>
            <person name="Press M.O."/>
            <person name="Eacker S.M."/>
            <person name="Wilson-Rankin E.E."/>
            <person name="Purcell J."/>
            <person name="Lester P.J."/>
            <person name="Dearden P.K."/>
        </authorList>
    </citation>
    <scope>NUCLEOTIDE SEQUENCE</scope>
    <source>
        <strain evidence="2">Linc-1</strain>
    </source>
</reference>
<comment type="caution">
    <text evidence="2">The sequence shown here is derived from an EMBL/GenBank/DDBJ whole genome shotgun (WGS) entry which is preliminary data.</text>
</comment>
<evidence type="ECO:0000313" key="3">
    <source>
        <dbReference type="Proteomes" id="UP000617340"/>
    </source>
</evidence>
<dbReference type="Proteomes" id="UP000617340">
    <property type="component" value="Unassembled WGS sequence"/>
</dbReference>
<feature type="compositionally biased region" description="Acidic residues" evidence="1">
    <location>
        <begin position="1"/>
        <end position="10"/>
    </location>
</feature>
<feature type="compositionally biased region" description="Low complexity" evidence="1">
    <location>
        <begin position="11"/>
        <end position="24"/>
    </location>
</feature>
<keyword evidence="3" id="KW-1185">Reference proteome</keyword>
<feature type="region of interest" description="Disordered" evidence="1">
    <location>
        <begin position="1"/>
        <end position="29"/>
    </location>
</feature>
<organism evidence="2 3">
    <name type="scientific">Vespula germanica</name>
    <name type="common">German yellow jacket</name>
    <name type="synonym">Paravespula germanica</name>
    <dbReference type="NCBI Taxonomy" id="30212"/>
    <lineage>
        <taxon>Eukaryota</taxon>
        <taxon>Metazoa</taxon>
        <taxon>Ecdysozoa</taxon>
        <taxon>Arthropoda</taxon>
        <taxon>Hexapoda</taxon>
        <taxon>Insecta</taxon>
        <taxon>Pterygota</taxon>
        <taxon>Neoptera</taxon>
        <taxon>Endopterygota</taxon>
        <taxon>Hymenoptera</taxon>
        <taxon>Apocrita</taxon>
        <taxon>Aculeata</taxon>
        <taxon>Vespoidea</taxon>
        <taxon>Vespidae</taxon>
        <taxon>Vespinae</taxon>
        <taxon>Vespula</taxon>
    </lineage>
</organism>
<gene>
    <name evidence="2" type="ORF">HZH68_010952</name>
</gene>
<dbReference type="EMBL" id="JACSDZ010000010">
    <property type="protein sequence ID" value="KAF7394133.1"/>
    <property type="molecule type" value="Genomic_DNA"/>
</dbReference>
<accession>A0A834JSV8</accession>
<evidence type="ECO:0000313" key="2">
    <source>
        <dbReference type="EMBL" id="KAF7394133.1"/>
    </source>
</evidence>
<sequence length="129" mass="14597">MEEKLNDDDSSISSSSSSSSSDGSEGIVLRAPKTNKYLSLENRRARSIWSGNHSLARRRETYDSDNRSGARDEYIYLARLKKKEKKNCHFLSLLFTGELPAAVHDGNGVSRAVLNLWLIHLTVSYVFFR</sequence>
<evidence type="ECO:0000256" key="1">
    <source>
        <dbReference type="SAM" id="MobiDB-lite"/>
    </source>
</evidence>
<dbReference type="AlphaFoldDB" id="A0A834JSV8"/>